<keyword evidence="1 4" id="KW-0413">Isomerase</keyword>
<dbReference type="PANTHER" id="PTHR43174">
    <property type="entry name" value="UDP-N-ACETYLGLUCOSAMINE 2-EPIMERASE"/>
    <property type="match status" value="1"/>
</dbReference>
<evidence type="ECO:0000256" key="4">
    <source>
        <dbReference type="RuleBase" id="RU003513"/>
    </source>
</evidence>
<evidence type="ECO:0000256" key="1">
    <source>
        <dbReference type="ARBA" id="ARBA00023235"/>
    </source>
</evidence>
<proteinExistence type="inferred from homology"/>
<dbReference type="Pfam" id="PF02350">
    <property type="entry name" value="Epimerase_2"/>
    <property type="match status" value="1"/>
</dbReference>
<name>A0A3E5DJQ3_9BACT</name>
<dbReference type="RefSeq" id="WP_117588144.1">
    <property type="nucleotide sequence ID" value="NZ_QRVA01000002.1"/>
</dbReference>
<evidence type="ECO:0000313" key="7">
    <source>
        <dbReference type="Proteomes" id="UP000283872"/>
    </source>
</evidence>
<feature type="domain" description="UDP-N-acetylglucosamine 2-epimerase" evidence="5">
    <location>
        <begin position="26"/>
        <end position="381"/>
    </location>
</feature>
<comment type="caution">
    <text evidence="6">The sequence shown here is derived from an EMBL/GenBank/DDBJ whole genome shotgun (WGS) entry which is preliminary data.</text>
</comment>
<accession>A0A3E5DJQ3</accession>
<evidence type="ECO:0000259" key="5">
    <source>
        <dbReference type="Pfam" id="PF02350"/>
    </source>
</evidence>
<protein>
    <recommendedName>
        <fullName evidence="3">UDP-N-acetylglucosamine 2-epimerase (non-hydrolyzing)</fullName>
        <ecNumber evidence="3">5.1.3.14</ecNumber>
    </recommendedName>
</protein>
<evidence type="ECO:0000256" key="3">
    <source>
        <dbReference type="ARBA" id="ARBA00038858"/>
    </source>
</evidence>
<dbReference type="FunFam" id="3.40.50.2000:FF:000043">
    <property type="entry name" value="UDP-N-acetylglucosamine 2-epimerase"/>
    <property type="match status" value="1"/>
</dbReference>
<organism evidence="6 7">
    <name type="scientific">Segatella copri</name>
    <dbReference type="NCBI Taxonomy" id="165179"/>
    <lineage>
        <taxon>Bacteria</taxon>
        <taxon>Pseudomonadati</taxon>
        <taxon>Bacteroidota</taxon>
        <taxon>Bacteroidia</taxon>
        <taxon>Bacteroidales</taxon>
        <taxon>Prevotellaceae</taxon>
        <taxon>Segatella</taxon>
    </lineage>
</organism>
<dbReference type="AlphaFoldDB" id="A0A3E5DJQ3"/>
<dbReference type="GO" id="GO:0008761">
    <property type="term" value="F:UDP-N-acetylglucosamine 2-epimerase activity"/>
    <property type="evidence" value="ECO:0007669"/>
    <property type="project" value="UniProtKB-EC"/>
</dbReference>
<dbReference type="Proteomes" id="UP000283872">
    <property type="component" value="Unassembled WGS sequence"/>
</dbReference>
<dbReference type="CDD" id="cd03786">
    <property type="entry name" value="GTB_UDP-GlcNAc_2-Epimerase"/>
    <property type="match status" value="1"/>
</dbReference>
<dbReference type="InterPro" id="IPR003331">
    <property type="entry name" value="UDP_GlcNAc_Epimerase_2_dom"/>
</dbReference>
<dbReference type="InterPro" id="IPR029767">
    <property type="entry name" value="WecB-like"/>
</dbReference>
<sequence length="384" mass="43330">MIKVMLVFGTRPEAIKMCPLVKEFQKHNDGFETIVCVTGQHREMLDQVLNIFEVKPDYDLNIMKQGQDLYDVTARVLTGMRDVFKECKPDVVLVHGDTTTSTAAALAAFYQQIPVGHVEAGLRTHNIYSPWPEEMNRQITGRIATYNFSPTPLAESNLKAEKAQGNIYVTGNTVIDALHMVVNKLKNDETLAKKQEEILKQAGYDVNRLADDKKLVLITGHRRENFGEGFIHMVTAIKDLKNKYPDVDFVYPMHLNPNVRKPIHEVFGEDLTNLGNMFFIEPLQYLEFVYLMEKATIVLTDSGGIQEEAPGLGKPVLVMRDTTERPEALASGTVHLVGTDYQKIMDEVSTLLEDEQAYEKMSKAVNPYGDGKACERIVEIFSKK</sequence>
<comment type="similarity">
    <text evidence="2 4">Belongs to the UDP-N-acetylglucosamine 2-epimerase family.</text>
</comment>
<dbReference type="SUPFAM" id="SSF53756">
    <property type="entry name" value="UDP-Glycosyltransferase/glycogen phosphorylase"/>
    <property type="match status" value="1"/>
</dbReference>
<dbReference type="Gene3D" id="3.40.50.2000">
    <property type="entry name" value="Glycogen Phosphorylase B"/>
    <property type="match status" value="2"/>
</dbReference>
<dbReference type="EC" id="5.1.3.14" evidence="3"/>
<dbReference type="PANTHER" id="PTHR43174:SF2">
    <property type="entry name" value="UDP-N-ACETYLGLUCOSAMINE 2-EPIMERASE"/>
    <property type="match status" value="1"/>
</dbReference>
<reference evidence="6 7" key="1">
    <citation type="submission" date="2018-08" db="EMBL/GenBank/DDBJ databases">
        <title>A genome reference for cultivated species of the human gut microbiota.</title>
        <authorList>
            <person name="Zou Y."/>
            <person name="Xue W."/>
            <person name="Luo G."/>
        </authorList>
    </citation>
    <scope>NUCLEOTIDE SEQUENCE [LARGE SCALE GENOMIC DNA]</scope>
    <source>
        <strain evidence="6 7">AF24-12</strain>
    </source>
</reference>
<gene>
    <name evidence="6" type="ORF">DWY11_01045</name>
</gene>
<dbReference type="EMBL" id="QRVA01000002">
    <property type="protein sequence ID" value="RGS19369.1"/>
    <property type="molecule type" value="Genomic_DNA"/>
</dbReference>
<dbReference type="NCBIfam" id="TIGR00236">
    <property type="entry name" value="wecB"/>
    <property type="match status" value="1"/>
</dbReference>
<evidence type="ECO:0000256" key="2">
    <source>
        <dbReference type="ARBA" id="ARBA00038209"/>
    </source>
</evidence>
<evidence type="ECO:0000313" key="6">
    <source>
        <dbReference type="EMBL" id="RGS19369.1"/>
    </source>
</evidence>